<dbReference type="Gene3D" id="3.80.10.10">
    <property type="entry name" value="Ribonuclease Inhibitor"/>
    <property type="match status" value="1"/>
</dbReference>
<evidence type="ECO:0000256" key="1">
    <source>
        <dbReference type="ARBA" id="ARBA00008894"/>
    </source>
</evidence>
<evidence type="ECO:0000313" key="5">
    <source>
        <dbReference type="EMBL" id="KAL3722207.1"/>
    </source>
</evidence>
<dbReference type="GO" id="GO:0006952">
    <property type="term" value="P:defense response"/>
    <property type="evidence" value="ECO:0007669"/>
    <property type="project" value="UniProtKB-KW"/>
</dbReference>
<sequence length="820" mass="93127">MKHSSSFLPLQKTQNKKQGKASSANLRIGFQFFEASLRSIEGFNIFLDCLVCEERKNRKCLLILQELLWEQHSASTKTVATFHPQLKKIESTLSEMDPTMKDIYHLSEQLDRLEEMDLIKKLLDEGKKLVNKCLRIHSFNWCKKYTHSNKLANCSGQANGGALQSGLGALGNLAVPVAPTLMVGEEVEASMREIKLRLLKEGVSVIVVTAPGGCGKTTLLKKLCHDAKIKGKFNNIMFVRVLKKPNLIDIVQQMYQHNGLEAPKIETEDGAFSCLEQLLNRLGQDPVLLVLDDVWAEWESILKVFVCNGIKDYKIVVTSRYEFPYFRSVHHLKPLTHNEAVKLFRESVAVDDRSMDAPDDETLDQIVKHCKGLPLALTVVAKSLRGKDRPIWERKLFDWSEGHSPLGSDSEILDCLRKSLDDLDGDPSIKEHFMDLGSFPEDCKIPATALIDMWVELYKLDFKGVRTIADLHELIYRNLADLMVTGRDSSEDNESYGGHYVMQHDMLRELAIMECNEGEKEKRERLIPELIGNNFPDWWSKQKQQCLGAHLFSTPWPNLELPKVEALVLNFQDDVQSTTYALPKFIEKANKLKALIVTNHNFFLAELRNFHVLGSNLRRIRFQRVTVPFLSMGNLRLHSLKKDIFFMCYISQTSTSNDAKISDAMPNLVELDIDYCDDLVTLLDDICEIKPLKKLSITNCHNFSALPKQIGQPVSLEVVELNSCITLLQLPSSIRSLQNVRLLDICDCLKLRALPDQIGQMVKLERINIRGCPKWSGLPRSIVNLRNLKKVICEKEKAGMGGPLRDTLPKLGHKSVQRKT</sequence>
<keyword evidence="6" id="KW-1185">Reference proteome</keyword>
<name>A0ABD3J3S2_EUCGL</name>
<organism evidence="5 6">
    <name type="scientific">Eucalyptus globulus</name>
    <name type="common">Tasmanian blue gum</name>
    <dbReference type="NCBI Taxonomy" id="34317"/>
    <lineage>
        <taxon>Eukaryota</taxon>
        <taxon>Viridiplantae</taxon>
        <taxon>Streptophyta</taxon>
        <taxon>Embryophyta</taxon>
        <taxon>Tracheophyta</taxon>
        <taxon>Spermatophyta</taxon>
        <taxon>Magnoliopsida</taxon>
        <taxon>eudicotyledons</taxon>
        <taxon>Gunneridae</taxon>
        <taxon>Pentapetalae</taxon>
        <taxon>rosids</taxon>
        <taxon>malvids</taxon>
        <taxon>Myrtales</taxon>
        <taxon>Myrtaceae</taxon>
        <taxon>Myrtoideae</taxon>
        <taxon>Eucalypteae</taxon>
        <taxon>Eucalyptus</taxon>
    </lineage>
</organism>
<reference evidence="5 6" key="1">
    <citation type="submission" date="2024-11" db="EMBL/GenBank/DDBJ databases">
        <title>Chromosome-level genome assembly of Eucalyptus globulus Labill. provides insights into its genome evolution.</title>
        <authorList>
            <person name="Li X."/>
        </authorList>
    </citation>
    <scope>NUCLEOTIDE SEQUENCE [LARGE SCALE GENOMIC DNA]</scope>
    <source>
        <strain evidence="5">CL2024</strain>
        <tissue evidence="5">Fresh tender leaves</tissue>
    </source>
</reference>
<dbReference type="InterPro" id="IPR027417">
    <property type="entry name" value="P-loop_NTPase"/>
</dbReference>
<accession>A0ABD3J3S2</accession>
<evidence type="ECO:0000259" key="4">
    <source>
        <dbReference type="Pfam" id="PF05659"/>
    </source>
</evidence>
<dbReference type="PRINTS" id="PR00364">
    <property type="entry name" value="DISEASERSIST"/>
</dbReference>
<dbReference type="SUPFAM" id="SSF52540">
    <property type="entry name" value="P-loop containing nucleoside triphosphate hydrolases"/>
    <property type="match status" value="1"/>
</dbReference>
<feature type="domain" description="RPW8" evidence="4">
    <location>
        <begin position="75"/>
        <end position="153"/>
    </location>
</feature>
<dbReference type="InterPro" id="IPR002182">
    <property type="entry name" value="NB-ARC"/>
</dbReference>
<dbReference type="Pfam" id="PF05659">
    <property type="entry name" value="RPW8"/>
    <property type="match status" value="1"/>
</dbReference>
<dbReference type="AlphaFoldDB" id="A0ABD3J3S2"/>
<feature type="domain" description="NB-ARC" evidence="3">
    <location>
        <begin position="188"/>
        <end position="349"/>
    </location>
</feature>
<dbReference type="InterPro" id="IPR008808">
    <property type="entry name" value="Powdery_mildew-R_dom"/>
</dbReference>
<dbReference type="InterPro" id="IPR042197">
    <property type="entry name" value="Apaf_helical"/>
</dbReference>
<keyword evidence="2" id="KW-0611">Plant defense</keyword>
<evidence type="ECO:0000313" key="6">
    <source>
        <dbReference type="Proteomes" id="UP001634007"/>
    </source>
</evidence>
<dbReference type="PANTHER" id="PTHR36766:SF3">
    <property type="entry name" value="RPW8 DOMAIN-CONTAINING PROTEIN"/>
    <property type="match status" value="1"/>
</dbReference>
<dbReference type="SUPFAM" id="SSF52047">
    <property type="entry name" value="RNI-like"/>
    <property type="match status" value="1"/>
</dbReference>
<proteinExistence type="inferred from homology"/>
<comment type="similarity">
    <text evidence="1">Belongs to the disease resistance NB-LRR family.</text>
</comment>
<evidence type="ECO:0000259" key="3">
    <source>
        <dbReference type="Pfam" id="PF00931"/>
    </source>
</evidence>
<dbReference type="PANTHER" id="PTHR36766">
    <property type="entry name" value="PLANT BROAD-SPECTRUM MILDEW RESISTANCE PROTEIN RPW8"/>
    <property type="match status" value="1"/>
</dbReference>
<dbReference type="Gene3D" id="3.40.50.300">
    <property type="entry name" value="P-loop containing nucleotide triphosphate hydrolases"/>
    <property type="match status" value="1"/>
</dbReference>
<dbReference type="Gene3D" id="1.10.8.430">
    <property type="entry name" value="Helical domain of apoptotic protease-activating factors"/>
    <property type="match status" value="1"/>
</dbReference>
<protein>
    <submittedName>
        <fullName evidence="5">Uncharacterized protein</fullName>
    </submittedName>
</protein>
<gene>
    <name evidence="5" type="ORF">ACJRO7_034558</name>
</gene>
<dbReference type="InterPro" id="IPR032675">
    <property type="entry name" value="LRR_dom_sf"/>
</dbReference>
<comment type="caution">
    <text evidence="5">The sequence shown here is derived from an EMBL/GenBank/DDBJ whole genome shotgun (WGS) entry which is preliminary data.</text>
</comment>
<dbReference type="Pfam" id="PF00931">
    <property type="entry name" value="NB-ARC"/>
    <property type="match status" value="1"/>
</dbReference>
<dbReference type="EMBL" id="JBJKBG010000009">
    <property type="protein sequence ID" value="KAL3722207.1"/>
    <property type="molecule type" value="Genomic_DNA"/>
</dbReference>
<evidence type="ECO:0000256" key="2">
    <source>
        <dbReference type="ARBA" id="ARBA00022821"/>
    </source>
</evidence>
<dbReference type="Proteomes" id="UP001634007">
    <property type="component" value="Unassembled WGS sequence"/>
</dbReference>